<protein>
    <submittedName>
        <fullName evidence="1">Uncharacterized protein</fullName>
    </submittedName>
</protein>
<organism evidence="1 2">
    <name type="scientific">Ignelater luminosus</name>
    <name type="common">Cucubano</name>
    <name type="synonym">Pyrophorus luminosus</name>
    <dbReference type="NCBI Taxonomy" id="2038154"/>
    <lineage>
        <taxon>Eukaryota</taxon>
        <taxon>Metazoa</taxon>
        <taxon>Ecdysozoa</taxon>
        <taxon>Arthropoda</taxon>
        <taxon>Hexapoda</taxon>
        <taxon>Insecta</taxon>
        <taxon>Pterygota</taxon>
        <taxon>Neoptera</taxon>
        <taxon>Endopterygota</taxon>
        <taxon>Coleoptera</taxon>
        <taxon>Polyphaga</taxon>
        <taxon>Elateriformia</taxon>
        <taxon>Elateroidea</taxon>
        <taxon>Elateridae</taxon>
        <taxon>Agrypninae</taxon>
        <taxon>Pyrophorini</taxon>
        <taxon>Ignelater</taxon>
    </lineage>
</organism>
<reference evidence="1" key="1">
    <citation type="submission" date="2019-08" db="EMBL/GenBank/DDBJ databases">
        <title>The genome of the North American firefly Photinus pyralis.</title>
        <authorList>
            <consortium name="Photinus pyralis genome working group"/>
            <person name="Fallon T.R."/>
            <person name="Sander Lower S.E."/>
            <person name="Weng J.-K."/>
        </authorList>
    </citation>
    <scope>NUCLEOTIDE SEQUENCE</scope>
    <source>
        <strain evidence="1">TRF0915ILg1</strain>
        <tissue evidence="1">Whole body</tissue>
    </source>
</reference>
<gene>
    <name evidence="1" type="ORF">ILUMI_02863</name>
</gene>
<dbReference type="OrthoDB" id="6781202at2759"/>
<dbReference type="AlphaFoldDB" id="A0A8K0DHF9"/>
<dbReference type="EMBL" id="VTPC01001059">
    <property type="protein sequence ID" value="KAF2903318.1"/>
    <property type="molecule type" value="Genomic_DNA"/>
</dbReference>
<comment type="caution">
    <text evidence="1">The sequence shown here is derived from an EMBL/GenBank/DDBJ whole genome shotgun (WGS) entry which is preliminary data.</text>
</comment>
<name>A0A8K0DHF9_IGNLU</name>
<dbReference type="Proteomes" id="UP000801492">
    <property type="component" value="Unassembled WGS sequence"/>
</dbReference>
<evidence type="ECO:0000313" key="2">
    <source>
        <dbReference type="Proteomes" id="UP000801492"/>
    </source>
</evidence>
<accession>A0A8K0DHF9</accession>
<proteinExistence type="predicted"/>
<sequence length="116" mass="13521">MSRRNSMIPNNCYLISKELEAALEEVVSESEIERKKDELSNEKNIDEKEIVPERHLRDLDVAGTFEIHLNDTEISEDKFDTSDKKNTSIKETKRDKGSDILFTFPCVKRMVRQAPY</sequence>
<evidence type="ECO:0000313" key="1">
    <source>
        <dbReference type="EMBL" id="KAF2903318.1"/>
    </source>
</evidence>
<keyword evidence="2" id="KW-1185">Reference proteome</keyword>